<accession>A0A6J6NFT6</accession>
<dbReference type="GO" id="GO:0005615">
    <property type="term" value="C:extracellular space"/>
    <property type="evidence" value="ECO:0007669"/>
    <property type="project" value="TreeGrafter"/>
</dbReference>
<keyword evidence="7" id="KW-0862">Zinc</keyword>
<sequence length="851" mass="94792">MPGENLTRLEASDRAKLLKVHSYDVELDLTQGDETFASKTTVLFAAHEVGASTFIDAITAKVRSITLNGQSLDVAKHSDGIRIELTNLQSENELVIDADAFYMNTGEGLHRFVDPVDNEVYLYSQFEVPDSRRMFAVFEQPDLKALFTFIVTAPENWKVVSNQPSPTPVSLGAGKAKWHFAPTPKISSYITALIAGPYVESRSQLTSSDGRTIPLGVYCRASLAPFMDADYIFDKTREGFTFFEKQFDVPYPFEKYDQLFVPEFNAGAMENAGAVTFTETYVFRSKVSDATKERRVVTILHELAHMWFGDLVTMKWWNDLWLNESFAEYASTLATAEATEWHGAWTTFAALEKSWAYRQDQLPSTHPIVAEINDLEDVQVNFDGITYAKGASVLKQLVAWVGQDKFMAGVSAYFKKHAYQNTELVDLLRELEAQSGRDLQSWSKNWLETAGVNTLRPEFTTDAAGVITSFAVSQTAIAEHPTIRPHRMVIGFYNLEGGSLVRVHRLELDVDGDRTEVEALVGLTQPDLILLNDEDLAYAKIRLDERSLKTAVDHLSKFDDSLARTIVWSAAWDATRDAETSPREFVKLVLNNIATETESTTILTLLRQLVTTGNMYVAESHRQEVLAEIGDGLLSIARAAEAGSDIQLQLIKFYPQFARTKEQLDALEALLSGAEKLGGLEVDADLRWDLLTGLVVAGRAGAAEIDAELERDNTANGQKAAAGARAAIPTAAAKQQAWATLVESKDLSNALVNSASLGFGRVHDLSLLEPFINRYFENALHVWKMHTFKIAEYLMINLYPVYLANEALATKTREWIAKPEIKEIPALRRIMIENLAAVDRALAAQKRDELS</sequence>
<dbReference type="FunFam" id="1.10.390.10:FF:000004">
    <property type="entry name" value="Aminopeptidase N"/>
    <property type="match status" value="1"/>
</dbReference>
<dbReference type="InterPro" id="IPR012778">
    <property type="entry name" value="Pept_M1_aminopeptidase"/>
</dbReference>
<dbReference type="EMBL" id="CAEZXK010000008">
    <property type="protein sequence ID" value="CAB4683373.1"/>
    <property type="molecule type" value="Genomic_DNA"/>
</dbReference>
<dbReference type="InterPro" id="IPR001930">
    <property type="entry name" value="Peptidase_M1"/>
</dbReference>
<dbReference type="Pfam" id="PF11838">
    <property type="entry name" value="ERAP1_C"/>
    <property type="match status" value="1"/>
</dbReference>
<evidence type="ECO:0000256" key="7">
    <source>
        <dbReference type="ARBA" id="ARBA00022833"/>
    </source>
</evidence>
<dbReference type="GO" id="GO:0016020">
    <property type="term" value="C:membrane"/>
    <property type="evidence" value="ECO:0007669"/>
    <property type="project" value="TreeGrafter"/>
</dbReference>
<dbReference type="GO" id="GO:0070006">
    <property type="term" value="F:metalloaminopeptidase activity"/>
    <property type="evidence" value="ECO:0007669"/>
    <property type="project" value="TreeGrafter"/>
</dbReference>
<evidence type="ECO:0000256" key="5">
    <source>
        <dbReference type="ARBA" id="ARBA00022723"/>
    </source>
</evidence>
<keyword evidence="3" id="KW-0031">Aminopeptidase</keyword>
<evidence type="ECO:0000256" key="8">
    <source>
        <dbReference type="ARBA" id="ARBA00023049"/>
    </source>
</evidence>
<name>A0A6J6NFT6_9ZZZZ</name>
<dbReference type="CDD" id="cd09602">
    <property type="entry name" value="M1_APN"/>
    <property type="match status" value="1"/>
</dbReference>
<dbReference type="Pfam" id="PF17900">
    <property type="entry name" value="Peptidase_M1_N"/>
    <property type="match status" value="1"/>
</dbReference>
<dbReference type="PANTHER" id="PTHR11533">
    <property type="entry name" value="PROTEASE M1 ZINC METALLOPROTEASE"/>
    <property type="match status" value="1"/>
</dbReference>
<dbReference type="InterPro" id="IPR042097">
    <property type="entry name" value="Aminopeptidase_N-like_N_sf"/>
</dbReference>
<dbReference type="Gene3D" id="1.10.390.10">
    <property type="entry name" value="Neutral Protease Domain 2"/>
    <property type="match status" value="1"/>
</dbReference>
<dbReference type="Gene3D" id="2.60.40.1730">
    <property type="entry name" value="tricorn interacting facor f3 domain"/>
    <property type="match status" value="1"/>
</dbReference>
<dbReference type="NCBIfam" id="TIGR02412">
    <property type="entry name" value="pepN_strep_liv"/>
    <property type="match status" value="1"/>
</dbReference>
<dbReference type="GO" id="GO:0005737">
    <property type="term" value="C:cytoplasm"/>
    <property type="evidence" value="ECO:0007669"/>
    <property type="project" value="TreeGrafter"/>
</dbReference>
<keyword evidence="8" id="KW-0482">Metalloprotease</keyword>
<keyword evidence="4" id="KW-0645">Protease</keyword>
<evidence type="ECO:0000256" key="3">
    <source>
        <dbReference type="ARBA" id="ARBA00022438"/>
    </source>
</evidence>
<evidence type="ECO:0000256" key="6">
    <source>
        <dbReference type="ARBA" id="ARBA00022801"/>
    </source>
</evidence>
<dbReference type="GO" id="GO:0042277">
    <property type="term" value="F:peptide binding"/>
    <property type="evidence" value="ECO:0007669"/>
    <property type="project" value="TreeGrafter"/>
</dbReference>
<dbReference type="Pfam" id="PF01433">
    <property type="entry name" value="Peptidase_M1"/>
    <property type="match status" value="1"/>
</dbReference>
<dbReference type="PRINTS" id="PR00756">
    <property type="entry name" value="ALADIPTASE"/>
</dbReference>
<evidence type="ECO:0000259" key="9">
    <source>
        <dbReference type="Pfam" id="PF01433"/>
    </source>
</evidence>
<dbReference type="InterPro" id="IPR050344">
    <property type="entry name" value="Peptidase_M1_aminopeptidases"/>
</dbReference>
<dbReference type="GO" id="GO:0043171">
    <property type="term" value="P:peptide catabolic process"/>
    <property type="evidence" value="ECO:0007669"/>
    <property type="project" value="TreeGrafter"/>
</dbReference>
<protein>
    <submittedName>
        <fullName evidence="12">Unannotated protein</fullName>
    </submittedName>
</protein>
<evidence type="ECO:0000256" key="2">
    <source>
        <dbReference type="ARBA" id="ARBA00010136"/>
    </source>
</evidence>
<comment type="similarity">
    <text evidence="2">Belongs to the peptidase M1 family.</text>
</comment>
<keyword evidence="6" id="KW-0378">Hydrolase</keyword>
<reference evidence="12" key="1">
    <citation type="submission" date="2020-05" db="EMBL/GenBank/DDBJ databases">
        <authorList>
            <person name="Chiriac C."/>
            <person name="Salcher M."/>
            <person name="Ghai R."/>
            <person name="Kavagutti S V."/>
        </authorList>
    </citation>
    <scope>NUCLEOTIDE SEQUENCE</scope>
</reference>
<dbReference type="InterPro" id="IPR045357">
    <property type="entry name" value="Aminopeptidase_N-like_N"/>
</dbReference>
<dbReference type="GO" id="GO:0008270">
    <property type="term" value="F:zinc ion binding"/>
    <property type="evidence" value="ECO:0007669"/>
    <property type="project" value="InterPro"/>
</dbReference>
<organism evidence="12">
    <name type="scientific">freshwater metagenome</name>
    <dbReference type="NCBI Taxonomy" id="449393"/>
    <lineage>
        <taxon>unclassified sequences</taxon>
        <taxon>metagenomes</taxon>
        <taxon>ecological metagenomes</taxon>
    </lineage>
</organism>
<feature type="domain" description="ERAP1-like C-terminal" evidence="10">
    <location>
        <begin position="528"/>
        <end position="839"/>
    </location>
</feature>
<dbReference type="PANTHER" id="PTHR11533:SF174">
    <property type="entry name" value="PUROMYCIN-SENSITIVE AMINOPEPTIDASE-RELATED"/>
    <property type="match status" value="1"/>
</dbReference>
<dbReference type="SUPFAM" id="SSF63737">
    <property type="entry name" value="Leukotriene A4 hydrolase N-terminal domain"/>
    <property type="match status" value="1"/>
</dbReference>
<dbReference type="FunFam" id="2.60.40.1730:FF:000010">
    <property type="entry name" value="Putative aminopeptidase N"/>
    <property type="match status" value="1"/>
</dbReference>
<evidence type="ECO:0000313" key="12">
    <source>
        <dbReference type="EMBL" id="CAB4683373.1"/>
    </source>
</evidence>
<dbReference type="AlphaFoldDB" id="A0A6J6NFT6"/>
<feature type="domain" description="Aminopeptidase N-like N-terminal" evidence="11">
    <location>
        <begin position="21"/>
        <end position="190"/>
    </location>
</feature>
<evidence type="ECO:0000259" key="10">
    <source>
        <dbReference type="Pfam" id="PF11838"/>
    </source>
</evidence>
<proteinExistence type="inferred from homology"/>
<gene>
    <name evidence="12" type="ORF">UFOPK2370_00466</name>
</gene>
<keyword evidence="5" id="KW-0479">Metal-binding</keyword>
<feature type="domain" description="Peptidase M1 membrane alanine aminopeptidase" evidence="9">
    <location>
        <begin position="232"/>
        <end position="446"/>
    </location>
</feature>
<dbReference type="InterPro" id="IPR027268">
    <property type="entry name" value="Peptidase_M4/M1_CTD_sf"/>
</dbReference>
<evidence type="ECO:0000256" key="4">
    <source>
        <dbReference type="ARBA" id="ARBA00022670"/>
    </source>
</evidence>
<comment type="cofactor">
    <cofactor evidence="1">
        <name>Zn(2+)</name>
        <dbReference type="ChEBI" id="CHEBI:29105"/>
    </cofactor>
</comment>
<dbReference type="SUPFAM" id="SSF55486">
    <property type="entry name" value="Metalloproteases ('zincins'), catalytic domain"/>
    <property type="match status" value="1"/>
</dbReference>
<dbReference type="GO" id="GO:0006508">
    <property type="term" value="P:proteolysis"/>
    <property type="evidence" value="ECO:0007669"/>
    <property type="project" value="UniProtKB-KW"/>
</dbReference>
<dbReference type="InterPro" id="IPR014782">
    <property type="entry name" value="Peptidase_M1_dom"/>
</dbReference>
<dbReference type="InterPro" id="IPR024571">
    <property type="entry name" value="ERAP1-like_C_dom"/>
</dbReference>
<evidence type="ECO:0000256" key="1">
    <source>
        <dbReference type="ARBA" id="ARBA00001947"/>
    </source>
</evidence>
<evidence type="ECO:0000259" key="11">
    <source>
        <dbReference type="Pfam" id="PF17900"/>
    </source>
</evidence>